<dbReference type="EMBL" id="KF483846">
    <property type="protein sequence ID" value="AHC54906.1"/>
    <property type="molecule type" value="Genomic_DNA"/>
</dbReference>
<evidence type="ECO:0000259" key="2">
    <source>
        <dbReference type="PROSITE" id="PS50076"/>
    </source>
</evidence>
<sequence>MAEETAWEILGVSEDADEETVKAAYKKMALLYHPDRNPERDTTREFLRVRKAFEQLSGRTRCLPEDEVGIDFGVGIAAILSNFVMMNMFHVFVSLEDIFSGEEREFVLEGEGPCFFCVGMGKRVPNVLCEMCLGTCRLTGISCENCFGDGTIKKKERTCEFCLGKGKRKEEKRLLLNLDHNLRDGQKYGLSGCASLVQIHLAKHETFQRINIKDLEMRQEIVENKTQKFSVKFLDGNDLKFFVKKEQAKKGKRLLLKGKGLQGGNLYVVLS</sequence>
<dbReference type="Gene3D" id="1.10.287.110">
    <property type="entry name" value="DnaJ domain"/>
    <property type="match status" value="1"/>
</dbReference>
<dbReference type="PROSITE" id="PS50076">
    <property type="entry name" value="DNAJ_2"/>
    <property type="match status" value="1"/>
</dbReference>
<gene>
    <name evidence="3" type="ORF">TNS_ORF188</name>
</gene>
<dbReference type="InterPro" id="IPR036869">
    <property type="entry name" value="J_dom_sf"/>
</dbReference>
<dbReference type="SMART" id="SM00271">
    <property type="entry name" value="DnaJ"/>
    <property type="match status" value="1"/>
</dbReference>
<reference evidence="3 4" key="1">
    <citation type="journal article" date="2014" name="Arch. Virol.">
        <title>Complete genome sequence of Tunisvirus, a new member of the proposed family Marseilleviridae.</title>
        <authorList>
            <person name="Aherfi S."/>
            <person name="Boughalmi M."/>
            <person name="Pagnier I."/>
            <person name="Fournous G."/>
            <person name="La Scola B."/>
            <person name="Raoult D."/>
            <person name="Colson P."/>
        </authorList>
    </citation>
    <scope>NUCLEOTIDE SEQUENCE [LARGE SCALE GENOMIC DNA]</scope>
    <source>
        <strain evidence="3 4">U484</strain>
    </source>
</reference>
<organism evidence="3 4">
    <name type="scientific">Tunisvirus fontaine2</name>
    <dbReference type="NCBI Taxonomy" id="1421067"/>
    <lineage>
        <taxon>Viruses</taxon>
        <taxon>Varidnaviria</taxon>
        <taxon>Bamfordvirae</taxon>
        <taxon>Nucleocytoviricota</taxon>
        <taxon>Megaviricetes</taxon>
        <taxon>Pimascovirales</taxon>
        <taxon>Pimascovirales incertae sedis</taxon>
        <taxon>Marseilleviridae</taxon>
        <taxon>Losannavirus</taxon>
        <taxon>Losannavirus tunisense</taxon>
    </lineage>
</organism>
<dbReference type="Gene3D" id="2.10.230.10">
    <property type="entry name" value="Heat shock protein DnaJ, cysteine-rich domain"/>
    <property type="match status" value="1"/>
</dbReference>
<dbReference type="PANTHER" id="PTHR44145">
    <property type="entry name" value="DNAJ HOMOLOG SUBFAMILY A MEMBER 3, MITOCHONDRIAL"/>
    <property type="match status" value="1"/>
</dbReference>
<dbReference type="Gene3D" id="2.60.260.20">
    <property type="entry name" value="Urease metallochaperone UreE, N-terminal domain"/>
    <property type="match status" value="1"/>
</dbReference>
<protein>
    <submittedName>
        <fullName evidence="3">Chaperone protein DnaJ</fullName>
    </submittedName>
</protein>
<accession>V9SF12</accession>
<dbReference type="Pfam" id="PF00226">
    <property type="entry name" value="DnaJ"/>
    <property type="match status" value="1"/>
</dbReference>
<keyword evidence="4" id="KW-1185">Reference proteome</keyword>
<dbReference type="CDD" id="cd06257">
    <property type="entry name" value="DnaJ"/>
    <property type="match status" value="1"/>
</dbReference>
<dbReference type="PRINTS" id="PR00625">
    <property type="entry name" value="JDOMAIN"/>
</dbReference>
<dbReference type="InterPro" id="IPR001623">
    <property type="entry name" value="DnaJ_domain"/>
</dbReference>
<dbReference type="InterPro" id="IPR051938">
    <property type="entry name" value="Apopto_cytoskel_mod"/>
</dbReference>
<dbReference type="PANTHER" id="PTHR44145:SF3">
    <property type="entry name" value="DNAJ HOMOLOG SUBFAMILY A MEMBER 3, MITOCHONDRIAL"/>
    <property type="match status" value="1"/>
</dbReference>
<dbReference type="SUPFAM" id="SSF46565">
    <property type="entry name" value="Chaperone J-domain"/>
    <property type="match status" value="1"/>
</dbReference>
<keyword evidence="1" id="KW-0143">Chaperone</keyword>
<name>V9SF12_9VIRU</name>
<evidence type="ECO:0000313" key="3">
    <source>
        <dbReference type="EMBL" id="AHC54906.1"/>
    </source>
</evidence>
<evidence type="ECO:0000313" key="4">
    <source>
        <dbReference type="Proteomes" id="UP000232615"/>
    </source>
</evidence>
<feature type="domain" description="J" evidence="2">
    <location>
        <begin position="5"/>
        <end position="69"/>
    </location>
</feature>
<dbReference type="Proteomes" id="UP000232615">
    <property type="component" value="Segment"/>
</dbReference>
<proteinExistence type="predicted"/>
<evidence type="ECO:0000256" key="1">
    <source>
        <dbReference type="ARBA" id="ARBA00023186"/>
    </source>
</evidence>